<dbReference type="InterPro" id="IPR035906">
    <property type="entry name" value="MetI-like_sf"/>
</dbReference>
<dbReference type="AlphaFoldDB" id="A0A840IHX2"/>
<dbReference type="PANTHER" id="PTHR43163">
    <property type="entry name" value="DIPEPTIDE TRANSPORT SYSTEM PERMEASE PROTEIN DPPB-RELATED"/>
    <property type="match status" value="1"/>
</dbReference>
<dbReference type="InterPro" id="IPR000515">
    <property type="entry name" value="MetI-like"/>
</dbReference>
<keyword evidence="5 7" id="KW-1133">Transmembrane helix</keyword>
<evidence type="ECO:0000256" key="5">
    <source>
        <dbReference type="ARBA" id="ARBA00022989"/>
    </source>
</evidence>
<dbReference type="GO" id="GO:0055085">
    <property type="term" value="P:transmembrane transport"/>
    <property type="evidence" value="ECO:0007669"/>
    <property type="project" value="InterPro"/>
</dbReference>
<comment type="similarity">
    <text evidence="7">Belongs to the binding-protein-dependent transport system permease family.</text>
</comment>
<name>A0A840IHX2_9ACTN</name>
<comment type="subcellular location">
    <subcellularLocation>
        <location evidence="1 7">Cell membrane</location>
        <topology evidence="1 7">Multi-pass membrane protein</topology>
    </subcellularLocation>
</comment>
<dbReference type="RefSeq" id="WP_183343282.1">
    <property type="nucleotide sequence ID" value="NZ_JACHNU010000004.1"/>
</dbReference>
<keyword evidence="4 7" id="KW-0812">Transmembrane</keyword>
<dbReference type="CDD" id="cd06261">
    <property type="entry name" value="TM_PBP2"/>
    <property type="match status" value="1"/>
</dbReference>
<dbReference type="Gene3D" id="1.10.3720.10">
    <property type="entry name" value="MetI-like"/>
    <property type="match status" value="1"/>
</dbReference>
<evidence type="ECO:0000313" key="9">
    <source>
        <dbReference type="EMBL" id="MBB4663560.1"/>
    </source>
</evidence>
<comment type="caution">
    <text evidence="9">The sequence shown here is derived from an EMBL/GenBank/DDBJ whole genome shotgun (WGS) entry which is preliminary data.</text>
</comment>
<feature type="transmembrane region" description="Helical" evidence="7">
    <location>
        <begin position="283"/>
        <end position="308"/>
    </location>
</feature>
<feature type="transmembrane region" description="Helical" evidence="7">
    <location>
        <begin position="134"/>
        <end position="157"/>
    </location>
</feature>
<organism evidence="9 10">
    <name type="scientific">Conexibacter arvalis</name>
    <dbReference type="NCBI Taxonomy" id="912552"/>
    <lineage>
        <taxon>Bacteria</taxon>
        <taxon>Bacillati</taxon>
        <taxon>Actinomycetota</taxon>
        <taxon>Thermoleophilia</taxon>
        <taxon>Solirubrobacterales</taxon>
        <taxon>Conexibacteraceae</taxon>
        <taxon>Conexibacter</taxon>
    </lineage>
</organism>
<keyword evidence="3" id="KW-1003">Cell membrane</keyword>
<feature type="transmembrane region" description="Helical" evidence="7">
    <location>
        <begin position="177"/>
        <end position="196"/>
    </location>
</feature>
<dbReference type="InterPro" id="IPR045621">
    <property type="entry name" value="BPD_transp_1_N"/>
</dbReference>
<accession>A0A840IHX2</accession>
<dbReference type="Pfam" id="PF19300">
    <property type="entry name" value="BPD_transp_1_N"/>
    <property type="match status" value="1"/>
</dbReference>
<gene>
    <name evidence="9" type="ORF">BDZ31_003155</name>
</gene>
<dbReference type="SUPFAM" id="SSF161098">
    <property type="entry name" value="MetI-like"/>
    <property type="match status" value="1"/>
</dbReference>
<evidence type="ECO:0000259" key="8">
    <source>
        <dbReference type="PROSITE" id="PS50928"/>
    </source>
</evidence>
<keyword evidence="6 7" id="KW-0472">Membrane</keyword>
<evidence type="ECO:0000256" key="6">
    <source>
        <dbReference type="ARBA" id="ARBA00023136"/>
    </source>
</evidence>
<feature type="transmembrane region" description="Helical" evidence="7">
    <location>
        <begin position="235"/>
        <end position="257"/>
    </location>
</feature>
<protein>
    <submittedName>
        <fullName evidence="9">Peptide/nickel transport system permease protein</fullName>
    </submittedName>
</protein>
<keyword evidence="10" id="KW-1185">Reference proteome</keyword>
<evidence type="ECO:0000256" key="4">
    <source>
        <dbReference type="ARBA" id="ARBA00022692"/>
    </source>
</evidence>
<proteinExistence type="inferred from homology"/>
<evidence type="ECO:0000256" key="3">
    <source>
        <dbReference type="ARBA" id="ARBA00022475"/>
    </source>
</evidence>
<dbReference type="GO" id="GO:0005886">
    <property type="term" value="C:plasma membrane"/>
    <property type="evidence" value="ECO:0007669"/>
    <property type="project" value="UniProtKB-SubCell"/>
</dbReference>
<dbReference type="EMBL" id="JACHNU010000004">
    <property type="protein sequence ID" value="MBB4663560.1"/>
    <property type="molecule type" value="Genomic_DNA"/>
</dbReference>
<dbReference type="PROSITE" id="PS50928">
    <property type="entry name" value="ABC_TM1"/>
    <property type="match status" value="1"/>
</dbReference>
<evidence type="ECO:0000256" key="1">
    <source>
        <dbReference type="ARBA" id="ARBA00004651"/>
    </source>
</evidence>
<feature type="transmembrane region" description="Helical" evidence="7">
    <location>
        <begin position="9"/>
        <end position="30"/>
    </location>
</feature>
<dbReference type="Proteomes" id="UP000585272">
    <property type="component" value="Unassembled WGS sequence"/>
</dbReference>
<evidence type="ECO:0000256" key="2">
    <source>
        <dbReference type="ARBA" id="ARBA00022448"/>
    </source>
</evidence>
<feature type="domain" description="ABC transmembrane type-1" evidence="8">
    <location>
        <begin position="95"/>
        <end position="305"/>
    </location>
</feature>
<dbReference type="Pfam" id="PF00528">
    <property type="entry name" value="BPD_transp_1"/>
    <property type="match status" value="1"/>
</dbReference>
<evidence type="ECO:0000313" key="10">
    <source>
        <dbReference type="Proteomes" id="UP000585272"/>
    </source>
</evidence>
<keyword evidence="2 7" id="KW-0813">Transport</keyword>
<evidence type="ECO:0000256" key="7">
    <source>
        <dbReference type="RuleBase" id="RU363032"/>
    </source>
</evidence>
<feature type="transmembrane region" description="Helical" evidence="7">
    <location>
        <begin position="99"/>
        <end position="122"/>
    </location>
</feature>
<sequence length="316" mass="34724">MARFVVRRLLSMVLVLFAISILTFLIFQAIPNGDPAVRMAGRLATPEQIAQIRQSWGFDDPIWQQYLTTMGKIFSGDVVSYTQQLNVLDQIKQALPATLSLSIGAGIIWLFFGVLFGLISAIKAGRFTDRALTVLALVGVSTPVFLLGAVALYFLAFKLTIFPNGGYVPLTDDPVDWLYHLILPWCVLSVLFIGVYSRVLRSNVLDTMSEDYVRTARAKGISERRVMVRHVLRNSMIPIISLWSLDFAAVIGGGAILTESVFNLQGVGQYAADSIQQLDVPPVLVVVMLGAFAVVILSALTDVIFAFLDPRIRLTG</sequence>
<reference evidence="9 10" key="1">
    <citation type="submission" date="2020-08" db="EMBL/GenBank/DDBJ databases">
        <title>Genomic Encyclopedia of Archaeal and Bacterial Type Strains, Phase II (KMG-II): from individual species to whole genera.</title>
        <authorList>
            <person name="Goeker M."/>
        </authorList>
    </citation>
    <scope>NUCLEOTIDE SEQUENCE [LARGE SCALE GENOMIC DNA]</scope>
    <source>
        <strain evidence="9 10">DSM 23288</strain>
    </source>
</reference>
<dbReference type="PANTHER" id="PTHR43163:SF6">
    <property type="entry name" value="DIPEPTIDE TRANSPORT SYSTEM PERMEASE PROTEIN DPPB-RELATED"/>
    <property type="match status" value="1"/>
</dbReference>